<feature type="transmembrane region" description="Helical" evidence="7">
    <location>
        <begin position="203"/>
        <end position="225"/>
    </location>
</feature>
<dbReference type="PIRSF" id="PIRSF006060">
    <property type="entry name" value="AA_transporter"/>
    <property type="match status" value="1"/>
</dbReference>
<comment type="subcellular location">
    <subcellularLocation>
        <location evidence="1">Membrane</location>
        <topology evidence="1">Multi-pass membrane protein</topology>
    </subcellularLocation>
</comment>
<dbReference type="GO" id="GO:0055085">
    <property type="term" value="P:transmembrane transport"/>
    <property type="evidence" value="ECO:0007669"/>
    <property type="project" value="InterPro"/>
</dbReference>
<dbReference type="PANTHER" id="PTHR43495:SF5">
    <property type="entry name" value="GAMMA-AMINOBUTYRIC ACID PERMEASE"/>
    <property type="match status" value="1"/>
</dbReference>
<feature type="transmembrane region" description="Helical" evidence="7">
    <location>
        <begin position="131"/>
        <end position="150"/>
    </location>
</feature>
<reference evidence="9 10" key="1">
    <citation type="submission" date="2020-07" db="EMBL/GenBank/DDBJ databases">
        <authorList>
            <person name="Feng H."/>
        </authorList>
    </citation>
    <scope>NUCLEOTIDE SEQUENCE [LARGE SCALE GENOMIC DNA]</scope>
    <source>
        <strain evidence="10">s-11</strain>
    </source>
</reference>
<comment type="caution">
    <text evidence="9">The sequence shown here is derived from an EMBL/GenBank/DDBJ whole genome shotgun (WGS) entry which is preliminary data.</text>
</comment>
<evidence type="ECO:0000256" key="3">
    <source>
        <dbReference type="ARBA" id="ARBA00022692"/>
    </source>
</evidence>
<gene>
    <name evidence="9" type="ORF">H1164_11275</name>
</gene>
<feature type="transmembrane region" description="Helical" evidence="7">
    <location>
        <begin position="53"/>
        <end position="70"/>
    </location>
</feature>
<evidence type="ECO:0000259" key="8">
    <source>
        <dbReference type="Pfam" id="PF00324"/>
    </source>
</evidence>
<dbReference type="Pfam" id="PF00324">
    <property type="entry name" value="AA_permease"/>
    <property type="match status" value="1"/>
</dbReference>
<evidence type="ECO:0000313" key="10">
    <source>
        <dbReference type="Proteomes" id="UP000530514"/>
    </source>
</evidence>
<evidence type="ECO:0000256" key="7">
    <source>
        <dbReference type="SAM" id="Phobius"/>
    </source>
</evidence>
<dbReference type="GO" id="GO:0006865">
    <property type="term" value="P:amino acid transport"/>
    <property type="evidence" value="ECO:0007669"/>
    <property type="project" value="UniProtKB-KW"/>
</dbReference>
<feature type="transmembrane region" description="Helical" evidence="7">
    <location>
        <begin position="25"/>
        <end position="47"/>
    </location>
</feature>
<feature type="transmembrane region" description="Helical" evidence="7">
    <location>
        <begin position="338"/>
        <end position="357"/>
    </location>
</feature>
<feature type="transmembrane region" description="Helical" evidence="7">
    <location>
        <begin position="91"/>
        <end position="111"/>
    </location>
</feature>
<dbReference type="GO" id="GO:0016020">
    <property type="term" value="C:membrane"/>
    <property type="evidence" value="ECO:0007669"/>
    <property type="project" value="UniProtKB-SubCell"/>
</dbReference>
<evidence type="ECO:0000256" key="1">
    <source>
        <dbReference type="ARBA" id="ARBA00004141"/>
    </source>
</evidence>
<evidence type="ECO:0000256" key="2">
    <source>
        <dbReference type="ARBA" id="ARBA00022448"/>
    </source>
</evidence>
<dbReference type="InterPro" id="IPR004841">
    <property type="entry name" value="AA-permease/SLC12A_dom"/>
</dbReference>
<keyword evidence="3 7" id="KW-0812">Transmembrane</keyword>
<keyword evidence="5 7" id="KW-1133">Transmembrane helix</keyword>
<keyword evidence="10" id="KW-1185">Reference proteome</keyword>
<sequence length="453" mass="50075">MSLSRDQFEKREDVLQRSLSERQMIMIGLGSAIGTGLFMGSSLTIHYAGPGVLFSYLLSSLIVLAMVFCLSRLSVIHPTAGSFGLHAETYLGSWFGFAVRFTYWAANAIVIGGEATAIGLYMKYWFPGLPSWIWIIAFSLLIIGINAISVQSFGWFEYWFSTLKVVAVIGFILLGIALIFGNSTQSTHYLLAYGGFLPHGWKGVWMGSAMAMFSFMGTEIIAITAGEAKKPKQALTRAMKWMVARLVIFYLLSTLVMVCIVPWNQIGGEQIQESPFVKVLQSLHIPYAAGVMNFIILTAALSTMNANLYACTRMMFSLSKSGYAPAVFGKVNRRGIPLMALIVSSFGLGVAVLLNMFDPQAYNTLFGISIFGGIFTWITIFLSYARLRRKKTGKASVLAWAGAVLLVLFLLTMLLNQAWSFAIYTGFCWLFLLTLIYLAKKGVQRSQSVHPEQ</sequence>
<keyword evidence="4" id="KW-0029">Amino-acid transport</keyword>
<dbReference type="FunFam" id="1.20.1740.10:FF:000001">
    <property type="entry name" value="Amino acid permease"/>
    <property type="match status" value="1"/>
</dbReference>
<proteinExistence type="predicted"/>
<feature type="transmembrane region" description="Helical" evidence="7">
    <location>
        <begin position="246"/>
        <end position="265"/>
    </location>
</feature>
<keyword evidence="2" id="KW-0813">Transport</keyword>
<dbReference type="Gene3D" id="1.20.1740.10">
    <property type="entry name" value="Amino acid/polyamine transporter I"/>
    <property type="match status" value="1"/>
</dbReference>
<dbReference type="Proteomes" id="UP000530514">
    <property type="component" value="Unassembled WGS sequence"/>
</dbReference>
<feature type="transmembrane region" description="Helical" evidence="7">
    <location>
        <begin position="285"/>
        <end position="310"/>
    </location>
</feature>
<feature type="transmembrane region" description="Helical" evidence="7">
    <location>
        <begin position="397"/>
        <end position="415"/>
    </location>
</feature>
<feature type="transmembrane region" description="Helical" evidence="7">
    <location>
        <begin position="421"/>
        <end position="439"/>
    </location>
</feature>
<feature type="transmembrane region" description="Helical" evidence="7">
    <location>
        <begin position="162"/>
        <end position="183"/>
    </location>
</feature>
<evidence type="ECO:0000256" key="6">
    <source>
        <dbReference type="ARBA" id="ARBA00023136"/>
    </source>
</evidence>
<evidence type="ECO:0000256" key="5">
    <source>
        <dbReference type="ARBA" id="ARBA00022989"/>
    </source>
</evidence>
<evidence type="ECO:0000256" key="4">
    <source>
        <dbReference type="ARBA" id="ARBA00022970"/>
    </source>
</evidence>
<keyword evidence="6 7" id="KW-0472">Membrane</keyword>
<dbReference type="OrthoDB" id="9780162at2"/>
<dbReference type="EMBL" id="JACEIP010000016">
    <property type="protein sequence ID" value="MBA4543476.1"/>
    <property type="molecule type" value="Genomic_DNA"/>
</dbReference>
<protein>
    <submittedName>
        <fullName evidence="9">Amino acid permease</fullName>
    </submittedName>
</protein>
<feature type="domain" description="Amino acid permease/ SLC12A" evidence="8">
    <location>
        <begin position="24"/>
        <end position="420"/>
    </location>
</feature>
<evidence type="ECO:0000313" key="9">
    <source>
        <dbReference type="EMBL" id="MBA4543476.1"/>
    </source>
</evidence>
<name>A0A7W1XBC7_9BACL</name>
<feature type="transmembrane region" description="Helical" evidence="7">
    <location>
        <begin position="363"/>
        <end position="385"/>
    </location>
</feature>
<dbReference type="AlphaFoldDB" id="A0A7W1XBC7"/>
<dbReference type="RefSeq" id="WP_160173842.1">
    <property type="nucleotide sequence ID" value="NZ_JACEIP010000016.1"/>
</dbReference>
<accession>A0A7W1XBC7</accession>
<dbReference type="PANTHER" id="PTHR43495">
    <property type="entry name" value="GABA PERMEASE"/>
    <property type="match status" value="1"/>
</dbReference>
<organism evidence="9 10">
    <name type="scientific">Thermoactinomyces daqus</name>
    <dbReference type="NCBI Taxonomy" id="1329516"/>
    <lineage>
        <taxon>Bacteria</taxon>
        <taxon>Bacillati</taxon>
        <taxon>Bacillota</taxon>
        <taxon>Bacilli</taxon>
        <taxon>Bacillales</taxon>
        <taxon>Thermoactinomycetaceae</taxon>
        <taxon>Thermoactinomyces</taxon>
    </lineage>
</organism>